<dbReference type="Pfam" id="PF20183">
    <property type="entry name" value="DUF6546"/>
    <property type="match status" value="1"/>
</dbReference>
<feature type="domain" description="DUF6546" evidence="1">
    <location>
        <begin position="309"/>
        <end position="519"/>
    </location>
</feature>
<dbReference type="Proteomes" id="UP000766486">
    <property type="component" value="Unassembled WGS sequence"/>
</dbReference>
<keyword evidence="3" id="KW-1185">Reference proteome</keyword>
<dbReference type="EMBL" id="CABFNS010000477">
    <property type="protein sequence ID" value="VUC21925.1"/>
    <property type="molecule type" value="Genomic_DNA"/>
</dbReference>
<evidence type="ECO:0000313" key="3">
    <source>
        <dbReference type="Proteomes" id="UP000766486"/>
    </source>
</evidence>
<feature type="non-terminal residue" evidence="2">
    <location>
        <position position="580"/>
    </location>
</feature>
<evidence type="ECO:0000259" key="1">
    <source>
        <dbReference type="Pfam" id="PF20183"/>
    </source>
</evidence>
<sequence length="580" mass="67403">MQPSSTMTNITSWTSLPVEIRQLILSHVSLPILWKRNSDQHPPRVARFASVCREWQVFFETCTFRRLVLDTDSLELFSTMIRRDPARLRYMRNIWLRIQLPSYGCPSCETPEDKFDHHRNNVKFTYSIQCLLDTLKLWDPARHGTEGVALMVSAASPSDTEHRFVMGDMNDDYPFHSAEDLDVSPGIFDVHRHYHNRSFSFYLHDGVPVSQSGGHMKRMQGIPLRFEPLRNEAEGYYREYKTLPAVPMIKGLVMRKQFRREIDMRTLSCLLSRSLVSLEWFRLERTIHPDIFDQVCFELGFQTHLLPSLPKTLRQFSFVQWKIPPRERRDVSREVGTIVSPYSLAYLPREMANLSQRLEQFCPPWQIDTAAFLKSMIELGESPGTAESSLKRLILRCMLPSSETSKQDFESVVILAAKAALSLPQLEVIELWGTHIEGEKDSYAYIFRYVYRHGRASVVWRSSDQTTAIRRRIVTQWNEVAHKHTHSALEYHVVPISETREEIFISGGSFIYQHLLLKDLAFDRITQIILETEPYYRQWGEASDPSPQHDPRLQYLADLTSEELASRLKAIDDSRASEAT</sequence>
<protein>
    <recommendedName>
        <fullName evidence="1">DUF6546 domain-containing protein</fullName>
    </recommendedName>
</protein>
<comment type="caution">
    <text evidence="2">The sequence shown here is derived from an EMBL/GenBank/DDBJ whole genome shotgun (WGS) entry which is preliminary data.</text>
</comment>
<proteinExistence type="predicted"/>
<accession>A0ABY6TV15</accession>
<evidence type="ECO:0000313" key="2">
    <source>
        <dbReference type="EMBL" id="VUC21925.1"/>
    </source>
</evidence>
<gene>
    <name evidence="2" type="ORF">CLO192961_LOCUS68188</name>
</gene>
<organism evidence="2 3">
    <name type="scientific">Bionectria ochroleuca</name>
    <name type="common">Gliocladium roseum</name>
    <dbReference type="NCBI Taxonomy" id="29856"/>
    <lineage>
        <taxon>Eukaryota</taxon>
        <taxon>Fungi</taxon>
        <taxon>Dikarya</taxon>
        <taxon>Ascomycota</taxon>
        <taxon>Pezizomycotina</taxon>
        <taxon>Sordariomycetes</taxon>
        <taxon>Hypocreomycetidae</taxon>
        <taxon>Hypocreales</taxon>
        <taxon>Bionectriaceae</taxon>
        <taxon>Clonostachys</taxon>
    </lineage>
</organism>
<name>A0ABY6TV15_BIOOC</name>
<dbReference type="InterPro" id="IPR046676">
    <property type="entry name" value="DUF6546"/>
</dbReference>
<reference evidence="2 3" key="1">
    <citation type="submission" date="2019-06" db="EMBL/GenBank/DDBJ databases">
        <authorList>
            <person name="Broberg M."/>
        </authorList>
    </citation>
    <scope>NUCLEOTIDE SEQUENCE [LARGE SCALE GENOMIC DNA]</scope>
</reference>